<organism evidence="3 4">
    <name type="scientific">Lymnaea stagnalis</name>
    <name type="common">Great pond snail</name>
    <name type="synonym">Helix stagnalis</name>
    <dbReference type="NCBI Taxonomy" id="6523"/>
    <lineage>
        <taxon>Eukaryota</taxon>
        <taxon>Metazoa</taxon>
        <taxon>Spiralia</taxon>
        <taxon>Lophotrochozoa</taxon>
        <taxon>Mollusca</taxon>
        <taxon>Gastropoda</taxon>
        <taxon>Heterobranchia</taxon>
        <taxon>Euthyneura</taxon>
        <taxon>Panpulmonata</taxon>
        <taxon>Hygrophila</taxon>
        <taxon>Lymnaeoidea</taxon>
        <taxon>Lymnaeidae</taxon>
        <taxon>Lymnaea</taxon>
    </lineage>
</organism>
<feature type="transmembrane region" description="Helical" evidence="2">
    <location>
        <begin position="119"/>
        <end position="138"/>
    </location>
</feature>
<feature type="region of interest" description="Disordered" evidence="1">
    <location>
        <begin position="378"/>
        <end position="417"/>
    </location>
</feature>
<dbReference type="Proteomes" id="UP001497497">
    <property type="component" value="Unassembled WGS sequence"/>
</dbReference>
<keyword evidence="2" id="KW-0472">Membrane</keyword>
<feature type="transmembrane region" description="Helical" evidence="2">
    <location>
        <begin position="254"/>
        <end position="275"/>
    </location>
</feature>
<dbReference type="EMBL" id="CAXITT010000021">
    <property type="protein sequence ID" value="CAL1527748.1"/>
    <property type="molecule type" value="Genomic_DNA"/>
</dbReference>
<gene>
    <name evidence="3" type="ORF">GSLYS_00001918001</name>
</gene>
<dbReference type="AlphaFoldDB" id="A0AAV2H2K1"/>
<feature type="transmembrane region" description="Helical" evidence="2">
    <location>
        <begin position="287"/>
        <end position="304"/>
    </location>
</feature>
<evidence type="ECO:0000313" key="4">
    <source>
        <dbReference type="Proteomes" id="UP001497497"/>
    </source>
</evidence>
<reference evidence="3 4" key="1">
    <citation type="submission" date="2024-04" db="EMBL/GenBank/DDBJ databases">
        <authorList>
            <consortium name="Genoscope - CEA"/>
            <person name="William W."/>
        </authorList>
    </citation>
    <scope>NUCLEOTIDE SEQUENCE [LARGE SCALE GENOMIC DNA]</scope>
</reference>
<comment type="caution">
    <text evidence="3">The sequence shown here is derived from an EMBL/GenBank/DDBJ whole genome shotgun (WGS) entry which is preliminary data.</text>
</comment>
<keyword evidence="2" id="KW-0812">Transmembrane</keyword>
<protein>
    <submittedName>
        <fullName evidence="3">Uncharacterized protein</fullName>
    </submittedName>
</protein>
<proteinExistence type="predicted"/>
<feature type="compositionally biased region" description="Basic and acidic residues" evidence="1">
    <location>
        <begin position="396"/>
        <end position="408"/>
    </location>
</feature>
<keyword evidence="4" id="KW-1185">Reference proteome</keyword>
<evidence type="ECO:0000313" key="3">
    <source>
        <dbReference type="EMBL" id="CAL1527748.1"/>
    </source>
</evidence>
<sequence length="417" mass="47423">MIILILTSTWLICAMRNPNFWYQELVDAFSARGLQGPFYFQWGADLKVQYGTAITLLVLNVIGAAVIIVRDTLRDSPKPLNYISYFFYVFFLFASLLDAILLISLFVMLIFTVIVQVQIWNLVVQVFLTLLVYARVYFQELWSDRIALKSLLLKLFKLESQFNGESSVSTITAESLDNAFEKLKNDYNCGQASGSNSGIKLTADENSLKLQLNGTLIFLNKFDVPSITQNFYDHCLNLEFQGHKRCLWLRVLRFGKLCVWPPMMVSLVFISIMAYGDLYHISPSNRFFASFVAIIVPLVVQHFNPGGSSGKSINKYNRKLQRELREAINKYEEHLVVHDFTESVIRPATTEEKEDHLNSFCKVYTFRPEKSSNLVSVSAHAAKTSGAPLTSIPPRHPSEGSVPHEERQVPATEENEC</sequence>
<feature type="transmembrane region" description="Helical" evidence="2">
    <location>
        <begin position="85"/>
        <end position="113"/>
    </location>
</feature>
<evidence type="ECO:0000256" key="1">
    <source>
        <dbReference type="SAM" id="MobiDB-lite"/>
    </source>
</evidence>
<evidence type="ECO:0000256" key="2">
    <source>
        <dbReference type="SAM" id="Phobius"/>
    </source>
</evidence>
<keyword evidence="2" id="KW-1133">Transmembrane helix</keyword>
<name>A0AAV2H2K1_LYMST</name>
<accession>A0AAV2H2K1</accession>
<feature type="transmembrane region" description="Helical" evidence="2">
    <location>
        <begin position="50"/>
        <end position="73"/>
    </location>
</feature>